<dbReference type="RefSeq" id="WP_184666371.1">
    <property type="nucleotide sequence ID" value="NZ_BAABAI010000034.1"/>
</dbReference>
<dbReference type="EMBL" id="JACHJS010000001">
    <property type="protein sequence ID" value="MBB4963612.1"/>
    <property type="molecule type" value="Genomic_DNA"/>
</dbReference>
<evidence type="ECO:0000256" key="1">
    <source>
        <dbReference type="SAM" id="SignalP"/>
    </source>
</evidence>
<dbReference type="Proteomes" id="UP000542674">
    <property type="component" value="Unassembled WGS sequence"/>
</dbReference>
<feature type="signal peptide" evidence="1">
    <location>
        <begin position="1"/>
        <end position="18"/>
    </location>
</feature>
<keyword evidence="1" id="KW-0732">Signal</keyword>
<sequence>MPRLVAVLCALLVLAGCAGTDLSKQPPSARSTIPAKDAADAVATSTGAAPTGTAGEGPVDPAFAVDKLRLIDPCALLERDLLAQLGTPGETSRSGFSRCSNFMKDKNKKDLAVTVDVGQSLTAELNNAKKQLAGLKSHEQVLPGSACFVSVITQEKPGLGITVQIGSKEDEPCAPGRVVAEAVVKKLKTKPSPVTPAKGSLLTLDACSLPDKAAVTAAAGTQARTYPYGLHTCSWLGDSEEAGLDFRLGFVPRDKKFDPKQTEVDLGNGVVGYQVDGSTAFPTCTIKWVQRLASGDEGETVEVKSAGPSKATFNRCERAQALAKAVLPKIPRP</sequence>
<keyword evidence="3" id="KW-1185">Reference proteome</keyword>
<accession>A0A7W7T087</accession>
<evidence type="ECO:0000313" key="2">
    <source>
        <dbReference type="EMBL" id="MBB4963612.1"/>
    </source>
</evidence>
<evidence type="ECO:0008006" key="4">
    <source>
        <dbReference type="Google" id="ProtNLM"/>
    </source>
</evidence>
<evidence type="ECO:0000313" key="3">
    <source>
        <dbReference type="Proteomes" id="UP000542674"/>
    </source>
</evidence>
<organism evidence="2 3">
    <name type="scientific">Saccharothrix violaceirubra</name>
    <dbReference type="NCBI Taxonomy" id="413306"/>
    <lineage>
        <taxon>Bacteria</taxon>
        <taxon>Bacillati</taxon>
        <taxon>Actinomycetota</taxon>
        <taxon>Actinomycetes</taxon>
        <taxon>Pseudonocardiales</taxon>
        <taxon>Pseudonocardiaceae</taxon>
        <taxon>Saccharothrix</taxon>
    </lineage>
</organism>
<feature type="chain" id="PRO_5039058100" description="DUF3558 domain-containing protein" evidence="1">
    <location>
        <begin position="19"/>
        <end position="333"/>
    </location>
</feature>
<protein>
    <recommendedName>
        <fullName evidence="4">DUF3558 domain-containing protein</fullName>
    </recommendedName>
</protein>
<gene>
    <name evidence="2" type="ORF">F4559_000971</name>
</gene>
<comment type="caution">
    <text evidence="2">The sequence shown here is derived from an EMBL/GenBank/DDBJ whole genome shotgun (WGS) entry which is preliminary data.</text>
</comment>
<dbReference type="AlphaFoldDB" id="A0A7W7T087"/>
<reference evidence="2 3" key="1">
    <citation type="submission" date="2020-08" db="EMBL/GenBank/DDBJ databases">
        <title>Sequencing the genomes of 1000 actinobacteria strains.</title>
        <authorList>
            <person name="Klenk H.-P."/>
        </authorList>
    </citation>
    <scope>NUCLEOTIDE SEQUENCE [LARGE SCALE GENOMIC DNA]</scope>
    <source>
        <strain evidence="2 3">DSM 45084</strain>
    </source>
</reference>
<name>A0A7W7T087_9PSEU</name>
<dbReference type="PROSITE" id="PS51257">
    <property type="entry name" value="PROKAR_LIPOPROTEIN"/>
    <property type="match status" value="1"/>
</dbReference>
<proteinExistence type="predicted"/>